<feature type="transmembrane region" description="Helical" evidence="1">
    <location>
        <begin position="59"/>
        <end position="76"/>
    </location>
</feature>
<geneLocation type="plasmid" evidence="2 3">
    <name>lp17</name>
</geneLocation>
<reference evidence="2 3" key="1">
    <citation type="journal article" date="2020" name="Int. J. Syst. Evol. Microbiol.">
        <title>Borrelia maritima sp. nov., a novel species of the Borrelia burgdorferi sensu lato complex, occupying a basal position to North American species.</title>
        <authorList>
            <person name="Margos G."/>
            <person name="Fedorova N."/>
            <person name="Becker N.S."/>
            <person name="Kleinjan J.E."/>
            <person name="Marosevic D."/>
            <person name="Krebs S."/>
            <person name="Hui L."/>
            <person name="Fingerle V."/>
            <person name="Lane R.S."/>
        </authorList>
    </citation>
    <scope>NUCLEOTIDE SEQUENCE [LARGE SCALE GENOMIC DNA]</scope>
    <source>
        <strain evidence="2 3">CA690</strain>
    </source>
</reference>
<gene>
    <name evidence="2" type="ORF">DB723_05065</name>
</gene>
<keyword evidence="1" id="KW-1133">Transmembrane helix</keyword>
<name>A0A5J6WDZ6_9SPIR</name>
<dbReference type="AlphaFoldDB" id="A0A5J6WDZ6"/>
<dbReference type="OrthoDB" id="352889at2"/>
<evidence type="ECO:0000313" key="3">
    <source>
        <dbReference type="Proteomes" id="UP000326393"/>
    </source>
</evidence>
<organism evidence="2 3">
    <name type="scientific">Borrelia maritima</name>
    <dbReference type="NCBI Taxonomy" id="2761123"/>
    <lineage>
        <taxon>Bacteria</taxon>
        <taxon>Pseudomonadati</taxon>
        <taxon>Spirochaetota</taxon>
        <taxon>Spirochaetia</taxon>
        <taxon>Spirochaetales</taxon>
        <taxon>Borreliaceae</taxon>
        <taxon>Borrelia</taxon>
    </lineage>
</organism>
<evidence type="ECO:0000256" key="1">
    <source>
        <dbReference type="SAM" id="Phobius"/>
    </source>
</evidence>
<dbReference type="Proteomes" id="UP000326393">
    <property type="component" value="Plasmid lp17"/>
</dbReference>
<protein>
    <submittedName>
        <fullName evidence="2">Uncharacterized protein</fullName>
    </submittedName>
</protein>
<proteinExistence type="predicted"/>
<sequence length="77" mass="9178">MTAIIVYSCLTMCIVYFHMQLKAFFTKLIRCCKKCFDIFLLLIEMLKLIFYLLIIKNKFYIFIIISIIALITINIII</sequence>
<accession>A0A5J6WDZ6</accession>
<keyword evidence="1" id="KW-0812">Transmembrane</keyword>
<keyword evidence="3" id="KW-1185">Reference proteome</keyword>
<dbReference type="EMBL" id="CP044540">
    <property type="protein sequence ID" value="QFI15065.1"/>
    <property type="molecule type" value="Genomic_DNA"/>
</dbReference>
<evidence type="ECO:0000313" key="2">
    <source>
        <dbReference type="EMBL" id="QFI15065.1"/>
    </source>
</evidence>
<feature type="transmembrane region" description="Helical" evidence="1">
    <location>
        <begin position="35"/>
        <end position="53"/>
    </location>
</feature>
<keyword evidence="1" id="KW-0472">Membrane</keyword>
<keyword evidence="2" id="KW-0614">Plasmid</keyword>
<dbReference type="KEGG" id="bmat:DB723_05065"/>